<dbReference type="InterPro" id="IPR027417">
    <property type="entry name" value="P-loop_NTPase"/>
</dbReference>
<sequence>MDTDVLLEVKNVTKKVRGRTLLHDVSFGVRKGEICGFLGPNGAGKTTMIRVMTGLIAPSQGEVRINGISVQQNRQRALSSLGAIVESPLFFPYLSGRKALGNLSRLHPNLSRKEQKKQVEKVLELVGLKDRGNDKVGTYSLGMKQRLGIAQALLGKPEVIILDEPANGLDPIGMRFLRELILKLRDEEGLTFLISSHLLDELQQVCDRLVMIKEGSLVWEGDSDELAGGVTWVFTVGNVDLALQAIGNAYPVKCLDDRQLEIVIEEDQVGHVSRLMMAQGIDVMGIEKRTRRLEDAFVEMMS</sequence>
<dbReference type="InterPro" id="IPR017871">
    <property type="entry name" value="ABC_transporter-like_CS"/>
</dbReference>
<dbReference type="AlphaFoldDB" id="A0A7D4BVE9"/>
<evidence type="ECO:0000256" key="1">
    <source>
        <dbReference type="ARBA" id="ARBA00005417"/>
    </source>
</evidence>
<dbReference type="PANTHER" id="PTHR43335">
    <property type="entry name" value="ABC TRANSPORTER, ATP-BINDING PROTEIN"/>
    <property type="match status" value="1"/>
</dbReference>
<dbReference type="Gene3D" id="3.40.50.300">
    <property type="entry name" value="P-loop containing nucleotide triphosphate hydrolases"/>
    <property type="match status" value="1"/>
</dbReference>
<dbReference type="GO" id="GO:0005524">
    <property type="term" value="F:ATP binding"/>
    <property type="evidence" value="ECO:0007669"/>
    <property type="project" value="UniProtKB-KW"/>
</dbReference>
<evidence type="ECO:0000259" key="5">
    <source>
        <dbReference type="PROSITE" id="PS50893"/>
    </source>
</evidence>
<accession>A0A7D4BVE9</accession>
<evidence type="ECO:0000256" key="4">
    <source>
        <dbReference type="ARBA" id="ARBA00022840"/>
    </source>
</evidence>
<proteinExistence type="inferred from homology"/>
<reference evidence="6 7" key="1">
    <citation type="submission" date="2020-01" db="EMBL/GenBank/DDBJ databases">
        <authorList>
            <person name="Gulvik C.A."/>
            <person name="Batra D.G."/>
        </authorList>
    </citation>
    <scope>NUCLEOTIDE SEQUENCE [LARGE SCALE GENOMIC DNA]</scope>
    <source>
        <strain evidence="6 7">W9323</strain>
    </source>
</reference>
<organism evidence="6 7">
    <name type="scientific">Kroppenstedtia pulmonis</name>
    <dbReference type="NCBI Taxonomy" id="1380685"/>
    <lineage>
        <taxon>Bacteria</taxon>
        <taxon>Bacillati</taxon>
        <taxon>Bacillota</taxon>
        <taxon>Bacilli</taxon>
        <taxon>Bacillales</taxon>
        <taxon>Thermoactinomycetaceae</taxon>
        <taxon>Kroppenstedtia</taxon>
    </lineage>
</organism>
<dbReference type="Proteomes" id="UP000503088">
    <property type="component" value="Chromosome"/>
</dbReference>
<dbReference type="PROSITE" id="PS50893">
    <property type="entry name" value="ABC_TRANSPORTER_2"/>
    <property type="match status" value="1"/>
</dbReference>
<dbReference type="KEGG" id="kpul:GXN76_05100"/>
<keyword evidence="7" id="KW-1185">Reference proteome</keyword>
<keyword evidence="2" id="KW-0813">Transport</keyword>
<dbReference type="SUPFAM" id="SSF52540">
    <property type="entry name" value="P-loop containing nucleoside triphosphate hydrolases"/>
    <property type="match status" value="1"/>
</dbReference>
<evidence type="ECO:0000313" key="6">
    <source>
        <dbReference type="EMBL" id="QKG83913.1"/>
    </source>
</evidence>
<evidence type="ECO:0000313" key="7">
    <source>
        <dbReference type="Proteomes" id="UP000503088"/>
    </source>
</evidence>
<dbReference type="GO" id="GO:0016887">
    <property type="term" value="F:ATP hydrolysis activity"/>
    <property type="evidence" value="ECO:0007669"/>
    <property type="project" value="InterPro"/>
</dbReference>
<name>A0A7D4BVE9_9BACL</name>
<dbReference type="PROSITE" id="PS00211">
    <property type="entry name" value="ABC_TRANSPORTER_1"/>
    <property type="match status" value="1"/>
</dbReference>
<dbReference type="InterPro" id="IPR003593">
    <property type="entry name" value="AAA+_ATPase"/>
</dbReference>
<dbReference type="InterPro" id="IPR003439">
    <property type="entry name" value="ABC_transporter-like_ATP-bd"/>
</dbReference>
<keyword evidence="4 6" id="KW-0067">ATP-binding</keyword>
<comment type="similarity">
    <text evidence="1">Belongs to the ABC transporter superfamily.</text>
</comment>
<dbReference type="SMART" id="SM00382">
    <property type="entry name" value="AAA"/>
    <property type="match status" value="1"/>
</dbReference>
<dbReference type="CDD" id="cd03268">
    <property type="entry name" value="ABC_BcrA_bacitracin_resist"/>
    <property type="match status" value="1"/>
</dbReference>
<evidence type="ECO:0000256" key="3">
    <source>
        <dbReference type="ARBA" id="ARBA00022741"/>
    </source>
</evidence>
<dbReference type="PANTHER" id="PTHR43335:SF4">
    <property type="entry name" value="ABC TRANSPORTER, ATP-BINDING PROTEIN"/>
    <property type="match status" value="1"/>
</dbReference>
<feature type="domain" description="ABC transporter" evidence="5">
    <location>
        <begin position="7"/>
        <end position="239"/>
    </location>
</feature>
<protein>
    <submittedName>
        <fullName evidence="6">ABC transporter ATP-binding protein</fullName>
    </submittedName>
</protein>
<gene>
    <name evidence="6" type="ORF">GXN76_05100</name>
</gene>
<dbReference type="EMBL" id="CP048104">
    <property type="protein sequence ID" value="QKG83913.1"/>
    <property type="molecule type" value="Genomic_DNA"/>
</dbReference>
<evidence type="ECO:0000256" key="2">
    <source>
        <dbReference type="ARBA" id="ARBA00022448"/>
    </source>
</evidence>
<keyword evidence="3" id="KW-0547">Nucleotide-binding</keyword>
<dbReference type="Pfam" id="PF00005">
    <property type="entry name" value="ABC_tran"/>
    <property type="match status" value="1"/>
</dbReference>